<proteinExistence type="predicted"/>
<feature type="transmembrane region" description="Helical" evidence="1">
    <location>
        <begin position="291"/>
        <end position="311"/>
    </location>
</feature>
<sequence length="331" mass="35312">MATAAQIAGTVIAFALGIYAAYMTQIKIVGSDPTAPKMQKLCMAGDMTALKEAGFHEYESEMGGGFICIVTQFVLALVKEPAGILVWGAAGIHLFPLMVMVYTEAGRPGAKSFVNWPILTFLLGQVFGISFAFPCFWVSSALRQGTGGGSPASGRVWTAMLVPLLVTLLEAAVFNLDTNTRAWTICADSLVGPGLAFVGILTWPFPAPEKPVPAAIELLKQAYSIMAAISAAGYYYLIYCAWRSFDSSEELLAAIWGPKASPWVAFMTVDSSVLSLSMLVYLAASCRGLDVLIAVLFSPFIGPASAYCFVLRSREQQRLESLTGAGEALLP</sequence>
<evidence type="ECO:0000313" key="3">
    <source>
        <dbReference type="Proteomes" id="UP000601435"/>
    </source>
</evidence>
<keyword evidence="1" id="KW-0472">Membrane</keyword>
<gene>
    <name evidence="2" type="ORF">SNEC2469_LOCUS7694</name>
</gene>
<evidence type="ECO:0000313" key="2">
    <source>
        <dbReference type="EMBL" id="CAE7309630.1"/>
    </source>
</evidence>
<feature type="transmembrane region" description="Helical" evidence="1">
    <location>
        <begin position="223"/>
        <end position="242"/>
    </location>
</feature>
<name>A0A812N9N1_9DINO</name>
<reference evidence="2" key="1">
    <citation type="submission" date="2021-02" db="EMBL/GenBank/DDBJ databases">
        <authorList>
            <person name="Dougan E. K."/>
            <person name="Rhodes N."/>
            <person name="Thang M."/>
            <person name="Chan C."/>
        </authorList>
    </citation>
    <scope>NUCLEOTIDE SEQUENCE</scope>
</reference>
<keyword evidence="3" id="KW-1185">Reference proteome</keyword>
<comment type="caution">
    <text evidence="2">The sequence shown here is derived from an EMBL/GenBank/DDBJ whole genome shotgun (WGS) entry which is preliminary data.</text>
</comment>
<keyword evidence="1" id="KW-1133">Transmembrane helix</keyword>
<accession>A0A812N9N1</accession>
<dbReference type="OrthoDB" id="2155462at2759"/>
<feature type="transmembrane region" description="Helical" evidence="1">
    <location>
        <begin position="183"/>
        <end position="203"/>
    </location>
</feature>
<dbReference type="EMBL" id="CAJNJA010012972">
    <property type="protein sequence ID" value="CAE7309630.1"/>
    <property type="molecule type" value="Genomic_DNA"/>
</dbReference>
<dbReference type="AlphaFoldDB" id="A0A812N9N1"/>
<feature type="transmembrane region" description="Helical" evidence="1">
    <location>
        <begin position="6"/>
        <end position="22"/>
    </location>
</feature>
<organism evidence="2 3">
    <name type="scientific">Symbiodinium necroappetens</name>
    <dbReference type="NCBI Taxonomy" id="1628268"/>
    <lineage>
        <taxon>Eukaryota</taxon>
        <taxon>Sar</taxon>
        <taxon>Alveolata</taxon>
        <taxon>Dinophyceae</taxon>
        <taxon>Suessiales</taxon>
        <taxon>Symbiodiniaceae</taxon>
        <taxon>Symbiodinium</taxon>
    </lineage>
</organism>
<feature type="transmembrane region" description="Helical" evidence="1">
    <location>
        <begin position="157"/>
        <end position="176"/>
    </location>
</feature>
<evidence type="ECO:0000256" key="1">
    <source>
        <dbReference type="SAM" id="Phobius"/>
    </source>
</evidence>
<protein>
    <submittedName>
        <fullName evidence="2">Uncharacterized protein</fullName>
    </submittedName>
</protein>
<dbReference type="Proteomes" id="UP000601435">
    <property type="component" value="Unassembled WGS sequence"/>
</dbReference>
<feature type="transmembrane region" description="Helical" evidence="1">
    <location>
        <begin position="114"/>
        <end position="137"/>
    </location>
</feature>
<feature type="transmembrane region" description="Helical" evidence="1">
    <location>
        <begin position="84"/>
        <end position="102"/>
    </location>
</feature>
<feature type="transmembrane region" description="Helical" evidence="1">
    <location>
        <begin position="263"/>
        <end position="285"/>
    </location>
</feature>
<keyword evidence="1" id="KW-0812">Transmembrane</keyword>